<evidence type="ECO:0000256" key="1">
    <source>
        <dbReference type="ARBA" id="ARBA00048819"/>
    </source>
</evidence>
<dbReference type="AlphaFoldDB" id="A0A2M8PD52"/>
<protein>
    <recommendedName>
        <fullName evidence="4">Glutamate--cysteine ligase</fullName>
    </recommendedName>
</protein>
<accession>A0A2M8PD52</accession>
<dbReference type="Gene3D" id="3.30.590.20">
    <property type="match status" value="1"/>
</dbReference>
<evidence type="ECO:0008006" key="4">
    <source>
        <dbReference type="Google" id="ProtNLM"/>
    </source>
</evidence>
<name>A0A2M8PD52_9CHLR</name>
<evidence type="ECO:0000313" key="3">
    <source>
        <dbReference type="Proteomes" id="UP000229681"/>
    </source>
</evidence>
<organism evidence="2 3">
    <name type="scientific">Candidatus Thermofonsia Clade 1 bacterium</name>
    <dbReference type="NCBI Taxonomy" id="2364210"/>
    <lineage>
        <taxon>Bacteria</taxon>
        <taxon>Bacillati</taxon>
        <taxon>Chloroflexota</taxon>
        <taxon>Candidatus Thermofontia</taxon>
        <taxon>Candidatus Thermofonsia Clade 1</taxon>
    </lineage>
</organism>
<dbReference type="EMBL" id="PGTM01000150">
    <property type="protein sequence ID" value="PJF35482.1"/>
    <property type="molecule type" value="Genomic_DNA"/>
</dbReference>
<feature type="non-terminal residue" evidence="2">
    <location>
        <position position="444"/>
    </location>
</feature>
<dbReference type="InterPro" id="IPR006336">
    <property type="entry name" value="GCS2"/>
</dbReference>
<gene>
    <name evidence="2" type="ORF">CUN49_10375</name>
</gene>
<dbReference type="InterPro" id="IPR014746">
    <property type="entry name" value="Gln_synth/guanido_kin_cat_dom"/>
</dbReference>
<dbReference type="SUPFAM" id="SSF55931">
    <property type="entry name" value="Glutamine synthetase/guanido kinase"/>
    <property type="match status" value="1"/>
</dbReference>
<dbReference type="Proteomes" id="UP000229681">
    <property type="component" value="Unassembled WGS sequence"/>
</dbReference>
<dbReference type="Pfam" id="PF04107">
    <property type="entry name" value="GCS2"/>
    <property type="match status" value="1"/>
</dbReference>
<comment type="catalytic activity">
    <reaction evidence="1">
        <text>L-cysteine + L-glutamate + ATP = gamma-L-glutamyl-L-cysteine + ADP + phosphate + H(+)</text>
        <dbReference type="Rhea" id="RHEA:13285"/>
        <dbReference type="ChEBI" id="CHEBI:15378"/>
        <dbReference type="ChEBI" id="CHEBI:29985"/>
        <dbReference type="ChEBI" id="CHEBI:30616"/>
        <dbReference type="ChEBI" id="CHEBI:35235"/>
        <dbReference type="ChEBI" id="CHEBI:43474"/>
        <dbReference type="ChEBI" id="CHEBI:58173"/>
        <dbReference type="ChEBI" id="CHEBI:456216"/>
        <dbReference type="EC" id="6.3.2.2"/>
    </reaction>
</comment>
<dbReference type="GO" id="GO:0003824">
    <property type="term" value="F:catalytic activity"/>
    <property type="evidence" value="ECO:0007669"/>
    <property type="project" value="InterPro"/>
</dbReference>
<sequence length="444" mass="49179">MAFSLPDNATMLAFAREQDWQHIDETREKFLEYLSSVRSKRGSHPISHNMVRHLSQAFYEEDDAEAPDGNVLLSRNTARPFVLATILGRRFQQGPWLDYVKPYNLNPAVIHQNIHEAGGQLALRPVGVELEVGTVAPDGSEPSAEALDRFNEAYVRHAQRIGATLDISPELCIYQAEVVSPPMFGYARLLRATELNLATLTYAAHEAGLLLQALSVYPTETDFATSHSDKVETIAIFLNEINESRPAQRRYVEELRARYAISRGEARPANLLRFQGFHMHVDIAGRSEALGLLSYMLNLGSASAAANAALLKGGPFMDGACDPELLCVRETVRAISITGHYIGLPLSPHLQEGALERHAHLLRANLANGTARALLYGEEDGEPFSGMHNMLGRVRPDLESAKRVCTLENTGMPSHPCPERLAAVANDYQLSQLAIEHYFRRYGT</sequence>
<proteinExistence type="predicted"/>
<comment type="caution">
    <text evidence="2">The sequence shown here is derived from an EMBL/GenBank/DDBJ whole genome shotgun (WGS) entry which is preliminary data.</text>
</comment>
<evidence type="ECO:0000313" key="2">
    <source>
        <dbReference type="EMBL" id="PJF35482.1"/>
    </source>
</evidence>
<reference evidence="2 3" key="1">
    <citation type="submission" date="2017-11" db="EMBL/GenBank/DDBJ databases">
        <title>Evolution of Phototrophy in the Chloroflexi Phylum Driven by Horizontal Gene Transfer.</title>
        <authorList>
            <person name="Ward L.M."/>
            <person name="Hemp J."/>
            <person name="Shih P.M."/>
            <person name="Mcglynn S.E."/>
            <person name="Fischer W."/>
        </authorList>
    </citation>
    <scope>NUCLEOTIDE SEQUENCE [LARGE SCALE GENOMIC DNA]</scope>
    <source>
        <strain evidence="2">JP3_13</strain>
    </source>
</reference>